<accession>A0AAC9UQS9</accession>
<gene>
    <name evidence="1" type="ORF">CG419_04035</name>
</gene>
<name>A0AAC9UQS9_LATCU</name>
<sequence>MSYFDEFLSKLPGSINRLGTNVQKVARFITEPLTETKTLFETIDLYRSIDNATGDALDALGAKYGQTRGPADDEFYRVMIKSKIIVRAGDATVNGILRAIQSSLNVSAKGVKIKCIRANPTDSDEPLAIRITDIPLEIAKTEWEQTYLLNRIKSVVAAGVRVDYIQFVDSAGIVAKTVIAANTAIVYTNDVPF</sequence>
<protein>
    <submittedName>
        <fullName evidence="1">Uncharacterized protein</fullName>
    </submittedName>
</protein>
<reference evidence="1 2" key="1">
    <citation type="submission" date="2017-07" db="EMBL/GenBank/DDBJ databases">
        <title>Lactobacillus curvatus MRS6 whole genome.</title>
        <authorList>
            <person name="Jans C."/>
            <person name="Lagler S."/>
            <person name="Lacroix C."/>
            <person name="Meile L."/>
            <person name="Stevens M.J.A."/>
        </authorList>
    </citation>
    <scope>NUCLEOTIDE SEQUENCE [LARGE SCALE GENOMIC DNA]</scope>
    <source>
        <strain evidence="1 2">MRS6</strain>
    </source>
</reference>
<dbReference type="EMBL" id="CP022474">
    <property type="protein sequence ID" value="ASN59844.1"/>
    <property type="molecule type" value="Genomic_DNA"/>
</dbReference>
<dbReference type="AlphaFoldDB" id="A0AAC9UQS9"/>
<dbReference type="Proteomes" id="UP000199749">
    <property type="component" value="Chromosome"/>
</dbReference>
<proteinExistence type="predicted"/>
<evidence type="ECO:0000313" key="1">
    <source>
        <dbReference type="EMBL" id="ASN59844.1"/>
    </source>
</evidence>
<evidence type="ECO:0000313" key="2">
    <source>
        <dbReference type="Proteomes" id="UP000199749"/>
    </source>
</evidence>
<organism evidence="1 2">
    <name type="scientific">Latilactobacillus curvatus</name>
    <name type="common">Lactobacillus curvatus</name>
    <dbReference type="NCBI Taxonomy" id="28038"/>
    <lineage>
        <taxon>Bacteria</taxon>
        <taxon>Bacillati</taxon>
        <taxon>Bacillota</taxon>
        <taxon>Bacilli</taxon>
        <taxon>Lactobacillales</taxon>
        <taxon>Lactobacillaceae</taxon>
        <taxon>Latilactobacillus</taxon>
    </lineage>
</organism>
<dbReference type="RefSeq" id="WP_089556554.1">
    <property type="nucleotide sequence ID" value="NZ_CP022474.1"/>
</dbReference>